<dbReference type="Gene3D" id="3.40.50.300">
    <property type="entry name" value="P-loop containing nucleotide triphosphate hydrolases"/>
    <property type="match status" value="1"/>
</dbReference>
<dbReference type="InterPro" id="IPR027417">
    <property type="entry name" value="P-loop_NTPase"/>
</dbReference>
<dbReference type="InterPro" id="IPR050921">
    <property type="entry name" value="T4SS_GSP_E_ATPase"/>
</dbReference>
<accession>A0A2M8LHZ4</accession>
<dbReference type="EMBL" id="PFEU01000007">
    <property type="protein sequence ID" value="PJE77061.1"/>
    <property type="molecule type" value="Genomic_DNA"/>
</dbReference>
<sequence>MEELKIFLQLAVEAKASDLHLVAGAIPVMRVHREIQILGKDVLTNASVQKIVNALLTQVQLKELAESGDVDVGSSVGDVNIRVNIHQQSNGLGLAIRLIPSKIPTPEELLFEDALLEIADMESGFVVISGPTGSGKSTTMAAIIQAINQRHARHIVTLEDPIEYRFQNDKSLIEQRQLGINFPSFQFGLRHVLRQDPDVIVVGEMRDPETISLALTAAETGHLVISTLHAPNAAEVVERIVNVFEGASQQQVLVQLSATLKIVVAQQLLPAKGGGVVAAREILLSSMAVQNAIRTNNLPTIRSAIQTGKKQGMISMAQSMKKLQDEDLIE</sequence>
<dbReference type="Proteomes" id="UP000231436">
    <property type="component" value="Unassembled WGS sequence"/>
</dbReference>
<dbReference type="GO" id="GO:0016887">
    <property type="term" value="F:ATP hydrolysis activity"/>
    <property type="evidence" value="ECO:0007669"/>
    <property type="project" value="InterPro"/>
</dbReference>
<proteinExistence type="inferred from homology"/>
<dbReference type="NCBIfam" id="TIGR01420">
    <property type="entry name" value="pilT_fam"/>
    <property type="match status" value="1"/>
</dbReference>
<organism evidence="3 4">
    <name type="scientific">Candidatus Uhrbacteria bacterium CG10_big_fil_rev_8_21_14_0_10_48_16</name>
    <dbReference type="NCBI Taxonomy" id="1975038"/>
    <lineage>
        <taxon>Bacteria</taxon>
        <taxon>Candidatus Uhriibacteriota</taxon>
    </lineage>
</organism>
<gene>
    <name evidence="3" type="ORF">COV05_01430</name>
</gene>
<dbReference type="InterPro" id="IPR003593">
    <property type="entry name" value="AAA+_ATPase"/>
</dbReference>
<dbReference type="InterPro" id="IPR006321">
    <property type="entry name" value="PilT/PilU"/>
</dbReference>
<dbReference type="GO" id="GO:0005524">
    <property type="term" value="F:ATP binding"/>
    <property type="evidence" value="ECO:0007669"/>
    <property type="project" value="InterPro"/>
</dbReference>
<dbReference type="PROSITE" id="PS00662">
    <property type="entry name" value="T2SP_E"/>
    <property type="match status" value="1"/>
</dbReference>
<dbReference type="InterPro" id="IPR001482">
    <property type="entry name" value="T2SS/T4SS_dom"/>
</dbReference>
<name>A0A2M8LHZ4_9BACT</name>
<reference evidence="4" key="1">
    <citation type="submission" date="2017-09" db="EMBL/GenBank/DDBJ databases">
        <title>Depth-based differentiation of microbial function through sediment-hosted aquifers and enrichment of novel symbionts in the deep terrestrial subsurface.</title>
        <authorList>
            <person name="Probst A.J."/>
            <person name="Ladd B."/>
            <person name="Jarett J.K."/>
            <person name="Geller-Mcgrath D.E."/>
            <person name="Sieber C.M.K."/>
            <person name="Emerson J.B."/>
            <person name="Anantharaman K."/>
            <person name="Thomas B.C."/>
            <person name="Malmstrom R."/>
            <person name="Stieglmeier M."/>
            <person name="Klingl A."/>
            <person name="Woyke T."/>
            <person name="Ryan C.M."/>
            <person name="Banfield J.F."/>
        </authorList>
    </citation>
    <scope>NUCLEOTIDE SEQUENCE [LARGE SCALE GENOMIC DNA]</scope>
</reference>
<evidence type="ECO:0000259" key="2">
    <source>
        <dbReference type="PROSITE" id="PS00662"/>
    </source>
</evidence>
<dbReference type="SMART" id="SM00382">
    <property type="entry name" value="AAA"/>
    <property type="match status" value="1"/>
</dbReference>
<evidence type="ECO:0000313" key="3">
    <source>
        <dbReference type="EMBL" id="PJE77061.1"/>
    </source>
</evidence>
<dbReference type="AlphaFoldDB" id="A0A2M8LHZ4"/>
<dbReference type="PANTHER" id="PTHR30486">
    <property type="entry name" value="TWITCHING MOTILITY PROTEIN PILT"/>
    <property type="match status" value="1"/>
</dbReference>
<protein>
    <submittedName>
        <fullName evidence="3">Type IV pili twitching motility protein PilT</fullName>
    </submittedName>
</protein>
<dbReference type="SUPFAM" id="SSF52540">
    <property type="entry name" value="P-loop containing nucleoside triphosphate hydrolases"/>
    <property type="match status" value="1"/>
</dbReference>
<comment type="caution">
    <text evidence="3">The sequence shown here is derived from an EMBL/GenBank/DDBJ whole genome shotgun (WGS) entry which is preliminary data.</text>
</comment>
<feature type="domain" description="Bacterial type II secretion system protein E" evidence="2">
    <location>
        <begin position="193"/>
        <end position="207"/>
    </location>
</feature>
<comment type="similarity">
    <text evidence="1">Belongs to the GSP E family.</text>
</comment>
<dbReference type="Gene3D" id="3.30.450.90">
    <property type="match status" value="1"/>
</dbReference>
<evidence type="ECO:0000256" key="1">
    <source>
        <dbReference type="ARBA" id="ARBA00006611"/>
    </source>
</evidence>
<dbReference type="Pfam" id="PF00437">
    <property type="entry name" value="T2SSE"/>
    <property type="match status" value="1"/>
</dbReference>
<evidence type="ECO:0000313" key="4">
    <source>
        <dbReference type="Proteomes" id="UP000231436"/>
    </source>
</evidence>
<dbReference type="CDD" id="cd01131">
    <property type="entry name" value="PilT"/>
    <property type="match status" value="1"/>
</dbReference>